<dbReference type="InterPro" id="IPR036047">
    <property type="entry name" value="F-box-like_dom_sf"/>
</dbReference>
<dbReference type="AlphaFoldDB" id="A0AAV0HVX7"/>
<dbReference type="SUPFAM" id="SSF81383">
    <property type="entry name" value="F-box domain"/>
    <property type="match status" value="1"/>
</dbReference>
<dbReference type="InterPro" id="IPR001810">
    <property type="entry name" value="F-box_dom"/>
</dbReference>
<feature type="domain" description="F-box" evidence="1">
    <location>
        <begin position="34"/>
        <end position="75"/>
    </location>
</feature>
<gene>
    <name evidence="2" type="ORF">LITE_LOCUS6240</name>
</gene>
<evidence type="ECO:0000313" key="2">
    <source>
        <dbReference type="EMBL" id="CAI0389446.1"/>
    </source>
</evidence>
<protein>
    <recommendedName>
        <fullName evidence="1">F-box domain-containing protein</fullName>
    </recommendedName>
</protein>
<evidence type="ECO:0000313" key="3">
    <source>
        <dbReference type="Proteomes" id="UP001154282"/>
    </source>
</evidence>
<dbReference type="Pfam" id="PF00646">
    <property type="entry name" value="F-box"/>
    <property type="match status" value="1"/>
</dbReference>
<dbReference type="EMBL" id="CAMGYJ010000003">
    <property type="protein sequence ID" value="CAI0389446.1"/>
    <property type="molecule type" value="Genomic_DNA"/>
</dbReference>
<keyword evidence="3" id="KW-1185">Reference proteome</keyword>
<name>A0AAV0HVX7_9ROSI</name>
<dbReference type="InterPro" id="IPR055290">
    <property type="entry name" value="At3g26010-like"/>
</dbReference>
<comment type="caution">
    <text evidence="2">The sequence shown here is derived from an EMBL/GenBank/DDBJ whole genome shotgun (WGS) entry which is preliminary data.</text>
</comment>
<dbReference type="Proteomes" id="UP001154282">
    <property type="component" value="Unassembled WGS sequence"/>
</dbReference>
<sequence length="455" mass="51440">MALDLELRLSIFPCATRKRRPVDGSEEANLSPPISNLGDDLLAEVLIRVPEPGSAWRCKAVCKRWKSLISDPQFVRRFVSHHESIWSVDEPPLMAIDSGEAILSFLPVPDELADRWYFRIFDSFKDLVLCGFQETPRIHSEFSRSLFVCNPFTKQWVALPLAPEIASSSKIGSFVARLVCEPLTCSSNVELDLGEGRPPFVYCSAYRFRVLCIYQMMKSTRVDVFCSESGEWTKEALVLDEHYILLACNGISSLCNSGLLWLCLDAENRGSIPYIIAGFNPFGLDIPPTCINASSLVVSRCKWNISVSQGALHLIVLEAEAPPAPLSIWRLEEHGKSWSIQYKTLLGRTSGRCNYELKECSVVGLHPEKPHIVFLRHEDLGGPWDDVVLSYDSRTEELRYFAEFLGNWAVFHPSVSCWPTPIPRYEKLRVIYDGSYKCWVQQSSSKATPPLPNNW</sequence>
<accession>A0AAV0HVX7</accession>
<proteinExistence type="predicted"/>
<dbReference type="PANTHER" id="PTHR35546:SF128">
    <property type="entry name" value="F-BOX ASSOCIATED DOMAIN-CONTAINING PROTEIN"/>
    <property type="match status" value="1"/>
</dbReference>
<organism evidence="2 3">
    <name type="scientific">Linum tenue</name>
    <dbReference type="NCBI Taxonomy" id="586396"/>
    <lineage>
        <taxon>Eukaryota</taxon>
        <taxon>Viridiplantae</taxon>
        <taxon>Streptophyta</taxon>
        <taxon>Embryophyta</taxon>
        <taxon>Tracheophyta</taxon>
        <taxon>Spermatophyta</taxon>
        <taxon>Magnoliopsida</taxon>
        <taxon>eudicotyledons</taxon>
        <taxon>Gunneridae</taxon>
        <taxon>Pentapetalae</taxon>
        <taxon>rosids</taxon>
        <taxon>fabids</taxon>
        <taxon>Malpighiales</taxon>
        <taxon>Linaceae</taxon>
        <taxon>Linum</taxon>
    </lineage>
</organism>
<reference evidence="2" key="1">
    <citation type="submission" date="2022-08" db="EMBL/GenBank/DDBJ databases">
        <authorList>
            <person name="Gutierrez-Valencia J."/>
        </authorList>
    </citation>
    <scope>NUCLEOTIDE SEQUENCE</scope>
</reference>
<dbReference type="Gene3D" id="1.20.1280.50">
    <property type="match status" value="1"/>
</dbReference>
<dbReference type="PANTHER" id="PTHR35546">
    <property type="entry name" value="F-BOX PROTEIN INTERACTION DOMAIN PROTEIN-RELATED"/>
    <property type="match status" value="1"/>
</dbReference>
<evidence type="ECO:0000259" key="1">
    <source>
        <dbReference type="Pfam" id="PF00646"/>
    </source>
</evidence>